<sequence length="260" mass="30043">MSQLLLESTPAGNLQLSAAILFSGSSFIQTHKVLNTMRVKTISSATFRVHAHTYLQPTIFYKWKTDQEELLQSLRQKGRLSRAFSEVWMLPHDDSNVIVDIQMVQKYVREEKPAVIHYYDVWHVAKSVSRKLEDIAKQCKKVKKWQCSIRNHMYWSATTAASGKETVAKWSSLINHMHNIHTHEDHLFPKCVHPDLSETHGNKWFQPGNATVYKVEKALLNKRILKDVEKLRPQHQTSALEALHSVILRLSRRTDDTAIP</sequence>
<protein>
    <submittedName>
        <fullName evidence="1">Uncharacterized protein</fullName>
    </submittedName>
</protein>
<dbReference type="AlphaFoldDB" id="A0A9D3RV51"/>
<evidence type="ECO:0000313" key="2">
    <source>
        <dbReference type="Proteomes" id="UP001044222"/>
    </source>
</evidence>
<proteinExistence type="predicted"/>
<comment type="caution">
    <text evidence="1">The sequence shown here is derived from an EMBL/GenBank/DDBJ whole genome shotgun (WGS) entry which is preliminary data.</text>
</comment>
<name>A0A9D3RV51_ANGAN</name>
<dbReference type="EMBL" id="JAFIRN010000008">
    <property type="protein sequence ID" value="KAG5844288.1"/>
    <property type="molecule type" value="Genomic_DNA"/>
</dbReference>
<organism evidence="1 2">
    <name type="scientific">Anguilla anguilla</name>
    <name type="common">European freshwater eel</name>
    <name type="synonym">Muraena anguilla</name>
    <dbReference type="NCBI Taxonomy" id="7936"/>
    <lineage>
        <taxon>Eukaryota</taxon>
        <taxon>Metazoa</taxon>
        <taxon>Chordata</taxon>
        <taxon>Craniata</taxon>
        <taxon>Vertebrata</taxon>
        <taxon>Euteleostomi</taxon>
        <taxon>Actinopterygii</taxon>
        <taxon>Neopterygii</taxon>
        <taxon>Teleostei</taxon>
        <taxon>Anguilliformes</taxon>
        <taxon>Anguillidae</taxon>
        <taxon>Anguilla</taxon>
    </lineage>
</organism>
<reference evidence="1" key="1">
    <citation type="submission" date="2021-01" db="EMBL/GenBank/DDBJ databases">
        <title>A chromosome-scale assembly of European eel, Anguilla anguilla.</title>
        <authorList>
            <person name="Henkel C."/>
            <person name="Jong-Raadsen S.A."/>
            <person name="Dufour S."/>
            <person name="Weltzien F.-A."/>
            <person name="Palstra A.P."/>
            <person name="Pelster B."/>
            <person name="Spaink H.P."/>
            <person name="Van Den Thillart G.E."/>
            <person name="Jansen H."/>
            <person name="Zahm M."/>
            <person name="Klopp C."/>
            <person name="Cedric C."/>
            <person name="Louis A."/>
            <person name="Berthelot C."/>
            <person name="Parey E."/>
            <person name="Roest Crollius H."/>
            <person name="Montfort J."/>
            <person name="Robinson-Rechavi M."/>
            <person name="Bucao C."/>
            <person name="Bouchez O."/>
            <person name="Gislard M."/>
            <person name="Lluch J."/>
            <person name="Milhes M."/>
            <person name="Lampietro C."/>
            <person name="Lopez Roques C."/>
            <person name="Donnadieu C."/>
            <person name="Braasch I."/>
            <person name="Desvignes T."/>
            <person name="Postlethwait J."/>
            <person name="Bobe J."/>
            <person name="Guiguen Y."/>
            <person name="Dirks R."/>
        </authorList>
    </citation>
    <scope>NUCLEOTIDE SEQUENCE</scope>
    <source>
        <strain evidence="1">Tag_6206</strain>
        <tissue evidence="1">Liver</tissue>
    </source>
</reference>
<dbReference type="PANTHER" id="PTHR31751">
    <property type="entry name" value="SI:CH211-108C17.2-RELATED-RELATED"/>
    <property type="match status" value="1"/>
</dbReference>
<dbReference type="Proteomes" id="UP001044222">
    <property type="component" value="Chromosome 8"/>
</dbReference>
<evidence type="ECO:0000313" key="1">
    <source>
        <dbReference type="EMBL" id="KAG5844288.1"/>
    </source>
</evidence>
<gene>
    <name evidence="1" type="ORF">ANANG_G00160840</name>
</gene>
<accession>A0A9D3RV51</accession>
<dbReference type="PANTHER" id="PTHR31751:SF44">
    <property type="entry name" value="SI:CH211-211K8.4-RELATED"/>
    <property type="match status" value="1"/>
</dbReference>
<keyword evidence="2" id="KW-1185">Reference proteome</keyword>